<name>A0A150H2R0_GONPE</name>
<dbReference type="SUPFAM" id="SSF52047">
    <property type="entry name" value="RNI-like"/>
    <property type="match status" value="1"/>
</dbReference>
<reference evidence="3" key="1">
    <citation type="journal article" date="2016" name="Nat. Commun.">
        <title>The Gonium pectorale genome demonstrates co-option of cell cycle regulation during the evolution of multicellularity.</title>
        <authorList>
            <person name="Hanschen E.R."/>
            <person name="Marriage T.N."/>
            <person name="Ferris P.J."/>
            <person name="Hamaji T."/>
            <person name="Toyoda A."/>
            <person name="Fujiyama A."/>
            <person name="Neme R."/>
            <person name="Noguchi H."/>
            <person name="Minakuchi Y."/>
            <person name="Suzuki M."/>
            <person name="Kawai-Toyooka H."/>
            <person name="Smith D.R."/>
            <person name="Sparks H."/>
            <person name="Anderson J."/>
            <person name="Bakaric R."/>
            <person name="Luria V."/>
            <person name="Karger A."/>
            <person name="Kirschner M.W."/>
            <person name="Durand P.M."/>
            <person name="Michod R.E."/>
            <person name="Nozaki H."/>
            <person name="Olson B.J."/>
        </authorList>
    </citation>
    <scope>NUCLEOTIDE SEQUENCE [LARGE SCALE GENOMIC DNA]</scope>
    <source>
        <strain evidence="3">NIES-2863</strain>
    </source>
</reference>
<dbReference type="AlphaFoldDB" id="A0A150H2R0"/>
<evidence type="ECO:0000313" key="3">
    <source>
        <dbReference type="Proteomes" id="UP000075714"/>
    </source>
</evidence>
<protein>
    <submittedName>
        <fullName evidence="2">Uncharacterized protein</fullName>
    </submittedName>
</protein>
<keyword evidence="3" id="KW-1185">Reference proteome</keyword>
<comment type="caution">
    <text evidence="2">The sequence shown here is derived from an EMBL/GenBank/DDBJ whole genome shotgun (WGS) entry which is preliminary data.</text>
</comment>
<dbReference type="EMBL" id="LSYV01000002">
    <property type="protein sequence ID" value="KXZ56272.1"/>
    <property type="molecule type" value="Genomic_DNA"/>
</dbReference>
<feature type="compositionally biased region" description="Gly residues" evidence="1">
    <location>
        <begin position="505"/>
        <end position="521"/>
    </location>
</feature>
<evidence type="ECO:0000313" key="2">
    <source>
        <dbReference type="EMBL" id="KXZ56272.1"/>
    </source>
</evidence>
<accession>A0A150H2R0</accession>
<proteinExistence type="predicted"/>
<feature type="region of interest" description="Disordered" evidence="1">
    <location>
        <begin position="493"/>
        <end position="522"/>
    </location>
</feature>
<gene>
    <name evidence="2" type="ORF">GPECTOR_1g238</name>
</gene>
<sequence>MVDSNLLQVKFLLSKGDVDLWHTGARPPVHRWARCQDYSIRITESSPPSPNPSIALALLFAHLPADTRQEVRALSLQCGTPLYSPYPGTPLLYRLTGLRRVDLEGRFQLVPAERHLLFEALTSLDHLEELSVPGCQLVCGVGALASNLRRLKVGYQSKFDLDDTAASAIASLQCLEALTIDLGYAHGQLRRLLAAIPRSVLTVTLPHFPGLGYSTAELRLKGGRLTSLDAPEACMALEDLATLVEVELQPSGAVPTEGFERIALRAIYLTEDSGEWFDFDEPAFTFARKAGSQSPLHTARRLLSQGVRFEVGALKANPFAKPVWVEDCLSLLGMTERTTELHLEFSDGEPDCAPPAQVEAAEAVVRIMVEAEAEAAAREGRAFGAVELATARAPEDAERPYQSGWVALVRAMSECAPPAQVEAAEAVVRIMVEAEAEAAAREGRAFGAVELATARAPEDAERPYQSGWVALVRAMSEAAQAVIDDQEAAAGGAGGRGAFEAQAGESGGEGARRGSGGGGKLGDSRQRLRWLLAQWWDLSVMWGMDIAFANETIEEYRD</sequence>
<organism evidence="2 3">
    <name type="scientific">Gonium pectorale</name>
    <name type="common">Green alga</name>
    <dbReference type="NCBI Taxonomy" id="33097"/>
    <lineage>
        <taxon>Eukaryota</taxon>
        <taxon>Viridiplantae</taxon>
        <taxon>Chlorophyta</taxon>
        <taxon>core chlorophytes</taxon>
        <taxon>Chlorophyceae</taxon>
        <taxon>CS clade</taxon>
        <taxon>Chlamydomonadales</taxon>
        <taxon>Volvocaceae</taxon>
        <taxon>Gonium</taxon>
    </lineage>
</organism>
<dbReference type="Proteomes" id="UP000075714">
    <property type="component" value="Unassembled WGS sequence"/>
</dbReference>
<evidence type="ECO:0000256" key="1">
    <source>
        <dbReference type="SAM" id="MobiDB-lite"/>
    </source>
</evidence>